<evidence type="ECO:0000256" key="7">
    <source>
        <dbReference type="SAM" id="MobiDB-lite"/>
    </source>
</evidence>
<comment type="subcellular location">
    <subcellularLocation>
        <location evidence="1">Nucleus</location>
    </subcellularLocation>
</comment>
<keyword evidence="5" id="KW-0862">Zinc</keyword>
<evidence type="ECO:0000256" key="2">
    <source>
        <dbReference type="ARBA" id="ARBA00022723"/>
    </source>
</evidence>
<dbReference type="SMART" id="SM00225">
    <property type="entry name" value="BTB"/>
    <property type="match status" value="1"/>
</dbReference>
<keyword evidence="3" id="KW-0677">Repeat</keyword>
<proteinExistence type="predicted"/>
<evidence type="ECO:0000256" key="3">
    <source>
        <dbReference type="ARBA" id="ARBA00022737"/>
    </source>
</evidence>
<dbReference type="SUPFAM" id="SSF54695">
    <property type="entry name" value="POZ domain"/>
    <property type="match status" value="1"/>
</dbReference>
<evidence type="ECO:0000256" key="6">
    <source>
        <dbReference type="ARBA" id="ARBA00023242"/>
    </source>
</evidence>
<feature type="non-terminal residue" evidence="8">
    <location>
        <position position="1"/>
    </location>
</feature>
<dbReference type="OrthoDB" id="6690766at2759"/>
<dbReference type="PROSITE" id="PS50097">
    <property type="entry name" value="BTB"/>
    <property type="match status" value="1"/>
</dbReference>
<evidence type="ECO:0000256" key="1">
    <source>
        <dbReference type="ARBA" id="ARBA00004123"/>
    </source>
</evidence>
<feature type="compositionally biased region" description="Low complexity" evidence="7">
    <location>
        <begin position="576"/>
        <end position="613"/>
    </location>
</feature>
<dbReference type="InterPro" id="IPR013087">
    <property type="entry name" value="Znf_C2H2_type"/>
</dbReference>
<dbReference type="AlphaFoldDB" id="A0A7R8WRC5"/>
<dbReference type="PROSITE" id="PS00028">
    <property type="entry name" value="ZINC_FINGER_C2H2_1"/>
    <property type="match status" value="2"/>
</dbReference>
<protein>
    <submittedName>
        <fullName evidence="8">Uncharacterized protein</fullName>
    </submittedName>
</protein>
<dbReference type="PROSITE" id="PS50157">
    <property type="entry name" value="ZINC_FINGER_C2H2_2"/>
    <property type="match status" value="2"/>
</dbReference>
<dbReference type="SMART" id="SM00355">
    <property type="entry name" value="ZnF_C2H2"/>
    <property type="match status" value="4"/>
</dbReference>
<dbReference type="InterPro" id="IPR011333">
    <property type="entry name" value="SKP1/BTB/POZ_sf"/>
</dbReference>
<dbReference type="GO" id="GO:0000981">
    <property type="term" value="F:DNA-binding transcription factor activity, RNA polymerase II-specific"/>
    <property type="evidence" value="ECO:0007669"/>
    <property type="project" value="TreeGrafter"/>
</dbReference>
<dbReference type="GO" id="GO:0005634">
    <property type="term" value="C:nucleus"/>
    <property type="evidence" value="ECO:0007669"/>
    <property type="project" value="UniProtKB-SubCell"/>
</dbReference>
<feature type="region of interest" description="Disordered" evidence="7">
    <location>
        <begin position="286"/>
        <end position="314"/>
    </location>
</feature>
<dbReference type="Pfam" id="PF00651">
    <property type="entry name" value="BTB"/>
    <property type="match status" value="1"/>
</dbReference>
<dbReference type="Pfam" id="PF00096">
    <property type="entry name" value="zf-C2H2"/>
    <property type="match status" value="1"/>
</dbReference>
<evidence type="ECO:0000256" key="5">
    <source>
        <dbReference type="ARBA" id="ARBA00022833"/>
    </source>
</evidence>
<keyword evidence="2" id="KW-0479">Metal-binding</keyword>
<dbReference type="GO" id="GO:0008270">
    <property type="term" value="F:zinc ion binding"/>
    <property type="evidence" value="ECO:0007669"/>
    <property type="project" value="UniProtKB-KW"/>
</dbReference>
<feature type="region of interest" description="Disordered" evidence="7">
    <location>
        <begin position="261"/>
        <end position="280"/>
    </location>
</feature>
<name>A0A7R8WRC5_9CRUS</name>
<dbReference type="CDD" id="cd18186">
    <property type="entry name" value="BTB_POZ_ZBTB_KLHL-like"/>
    <property type="match status" value="1"/>
</dbReference>
<dbReference type="InterPro" id="IPR036236">
    <property type="entry name" value="Znf_C2H2_sf"/>
</dbReference>
<dbReference type="InterPro" id="IPR000210">
    <property type="entry name" value="BTB/POZ_dom"/>
</dbReference>
<feature type="compositionally biased region" description="Basic and acidic residues" evidence="7">
    <location>
        <begin position="295"/>
        <end position="306"/>
    </location>
</feature>
<feature type="region of interest" description="Disordered" evidence="7">
    <location>
        <begin position="190"/>
        <end position="217"/>
    </location>
</feature>
<organism evidence="8">
    <name type="scientific">Cyprideis torosa</name>
    <dbReference type="NCBI Taxonomy" id="163714"/>
    <lineage>
        <taxon>Eukaryota</taxon>
        <taxon>Metazoa</taxon>
        <taxon>Ecdysozoa</taxon>
        <taxon>Arthropoda</taxon>
        <taxon>Crustacea</taxon>
        <taxon>Oligostraca</taxon>
        <taxon>Ostracoda</taxon>
        <taxon>Podocopa</taxon>
        <taxon>Podocopida</taxon>
        <taxon>Cytherocopina</taxon>
        <taxon>Cytheroidea</taxon>
        <taxon>Cytherideidae</taxon>
        <taxon>Cyprideis</taxon>
    </lineage>
</organism>
<keyword evidence="6" id="KW-0539">Nucleus</keyword>
<reference evidence="8" key="1">
    <citation type="submission" date="2020-11" db="EMBL/GenBank/DDBJ databases">
        <authorList>
            <person name="Tran Van P."/>
        </authorList>
    </citation>
    <scope>NUCLEOTIDE SEQUENCE</scope>
</reference>
<dbReference type="PANTHER" id="PTHR24394:SF29">
    <property type="entry name" value="MYONEURIN"/>
    <property type="match status" value="1"/>
</dbReference>
<dbReference type="Gene3D" id="3.30.710.10">
    <property type="entry name" value="Potassium Channel Kv1.1, Chain A"/>
    <property type="match status" value="1"/>
</dbReference>
<feature type="region of interest" description="Disordered" evidence="7">
    <location>
        <begin position="1"/>
        <end position="65"/>
    </location>
</feature>
<evidence type="ECO:0000313" key="8">
    <source>
        <dbReference type="EMBL" id="CAD7233666.1"/>
    </source>
</evidence>
<dbReference type="EMBL" id="OB666734">
    <property type="protein sequence ID" value="CAD7233666.1"/>
    <property type="molecule type" value="Genomic_DNA"/>
</dbReference>
<keyword evidence="4" id="KW-0863">Zinc-finger</keyword>
<evidence type="ECO:0000256" key="4">
    <source>
        <dbReference type="ARBA" id="ARBA00022771"/>
    </source>
</evidence>
<feature type="region of interest" description="Disordered" evidence="7">
    <location>
        <begin position="571"/>
        <end position="614"/>
    </location>
</feature>
<accession>A0A7R8WRC5</accession>
<dbReference type="SUPFAM" id="SSF57667">
    <property type="entry name" value="beta-beta-alpha zinc fingers"/>
    <property type="match status" value="2"/>
</dbReference>
<dbReference type="Gene3D" id="3.30.160.60">
    <property type="entry name" value="Classic Zinc Finger"/>
    <property type="match status" value="2"/>
</dbReference>
<sequence>MAKKRRIGTRRTPASEESSDEDKKASSFNASGSGDPLEEKVSTTTTIPAGHPQPDATGPSMQQPQSVSVVIKDHVTVFGGRVLSLLQKECSVDVHLSIGGTTFGAHRVVLASFSGFFKDQLGQNPQAEAMILDELEGLTKEHLRMILSLMYHGRMDFKPEEWPAIAATLSLLDIPVNEIFRRVECRSGNKIISAPGQRPGQPSPSPSSGGSGTAPTDLSLFFDAKGGGFPWFDLASMSIDEELTELTKHIEAVSQVTSLGIQTEADPPDPSVTARKNGKAQGKILVPRTPQQIAEAEKAKAAERNAKPTQGDPMSVAIAASGLADLSDEAMLVSPTSGFRKVPISSGATGVSGTKRVVRSPHAAPPLHVKKVLKWPPDPPAVGGKTASPVFRKITLPDVTMTKGKQLTAVSSAGRPIIIKSAAMTSTKTTNSASLPASPPIKKVKLSPTPAKVVKVEPDLAAGDPSFLSASTGAGATEEGDNIVIVTTEEEAAVILGLTQGTKLLSNLSPEEDGTVFTDIITAPAPAEEMVLGSDNGVIELASDVVTPPPPPPPPPPISRPRVVDIFPPEAKTSRAKTAGAKTSRAKTAGAKTAGAKTAGAKTATAGSGAAGKNEARKGKQQLCHDCGISFQDHLQLVEHVKDAHGDKLHKCSKCMKSFVTLDAKRYHMYLAHQIGEAFQCSTCNYTTSKKENFHAHIQKHEGFPCTVCFKKFKTASNLALHNRIHSGMRYQ</sequence>
<dbReference type="PANTHER" id="PTHR24394">
    <property type="entry name" value="ZINC FINGER PROTEIN"/>
    <property type="match status" value="1"/>
</dbReference>
<gene>
    <name evidence="8" type="ORF">CTOB1V02_LOCUS11487</name>
</gene>